<dbReference type="EMBL" id="JAPJDZ010000001">
    <property type="protein sequence ID" value="MDP5134407.1"/>
    <property type="molecule type" value="Genomic_DNA"/>
</dbReference>
<reference evidence="1 2" key="1">
    <citation type="submission" date="2022-11" db="EMBL/GenBank/DDBJ databases">
        <title>Viruses from the air-sea interface of a natural surface slick.</title>
        <authorList>
            <person name="Rahlff J."/>
            <person name="Holmfeldt K."/>
        </authorList>
    </citation>
    <scope>NUCLEOTIDE SEQUENCE [LARGE SCALE GENOMIC DNA]</scope>
    <source>
        <strain evidence="1 2">SMS4</strain>
    </source>
</reference>
<gene>
    <name evidence="1" type="ORF">ORJ04_00400</name>
</gene>
<protein>
    <recommendedName>
        <fullName evidence="3">Solute-binding protein family 3/N-terminal domain-containing protein</fullName>
    </recommendedName>
</protein>
<dbReference type="Proteomes" id="UP001231109">
    <property type="component" value="Unassembled WGS sequence"/>
</dbReference>
<organism evidence="1 2">
    <name type="scientific">Rheinheimera baltica</name>
    <dbReference type="NCBI Taxonomy" id="67576"/>
    <lineage>
        <taxon>Bacteria</taxon>
        <taxon>Pseudomonadati</taxon>
        <taxon>Pseudomonadota</taxon>
        <taxon>Gammaproteobacteria</taxon>
        <taxon>Chromatiales</taxon>
        <taxon>Chromatiaceae</taxon>
        <taxon>Rheinheimera</taxon>
    </lineage>
</organism>
<name>A0ABT9HTG4_9GAMM</name>
<dbReference type="Gene3D" id="3.40.190.10">
    <property type="entry name" value="Periplasmic binding protein-like II"/>
    <property type="match status" value="1"/>
</dbReference>
<dbReference type="SUPFAM" id="SSF53850">
    <property type="entry name" value="Periplasmic binding protein-like II"/>
    <property type="match status" value="1"/>
</dbReference>
<accession>A0ABT9HTG4</accession>
<keyword evidence="2" id="KW-1185">Reference proteome</keyword>
<evidence type="ECO:0000313" key="1">
    <source>
        <dbReference type="EMBL" id="MDP5134407.1"/>
    </source>
</evidence>
<evidence type="ECO:0008006" key="3">
    <source>
        <dbReference type="Google" id="ProtNLM"/>
    </source>
</evidence>
<sequence length="302" mass="34363">MFKYLHVHAVLLVVSFIIVNTLSLVQAAETAPRTLVYALPNSNLNPMSTYQVRLLQAALNHSGEHFVLKPAAEAMVQSRALKEITDTSQIDLFWSMTSEAREKILRPIRIPIDKGVLGWRLLLVKEQGHISPNWQRITAFRMVQGHDWPDTEILRKAGFKVDTSADFNSLFNMIEKGRADAMPRSVNEIQGELATIANKLNVEPGIMLYYPAAQYFFVAKHDDKLALALECGLKQIIQNGVFDQLFNEEYGDILQQLQQEQRRIIKLDNPLLPKGTPLHQTELWQPLPSNVDDNTHAYLERP</sequence>
<proteinExistence type="predicted"/>
<evidence type="ECO:0000313" key="2">
    <source>
        <dbReference type="Proteomes" id="UP001231109"/>
    </source>
</evidence>
<comment type="caution">
    <text evidence="1">The sequence shown here is derived from an EMBL/GenBank/DDBJ whole genome shotgun (WGS) entry which is preliminary data.</text>
</comment>
<dbReference type="RefSeq" id="WP_305973024.1">
    <property type="nucleotide sequence ID" value="NZ_JAPJDZ010000001.1"/>
</dbReference>